<accession>A0A929G0L5</accession>
<protein>
    <submittedName>
        <fullName evidence="7">Glycosyltransferase</fullName>
    </submittedName>
</protein>
<dbReference type="RefSeq" id="WP_193928905.1">
    <property type="nucleotide sequence ID" value="NZ_JADEYC010000021.1"/>
</dbReference>
<evidence type="ECO:0000313" key="8">
    <source>
        <dbReference type="Proteomes" id="UP000598360"/>
    </source>
</evidence>
<dbReference type="InterPro" id="IPR048284">
    <property type="entry name" value="EryCIII-like_N"/>
</dbReference>
<feature type="domain" description="Erythromycin biosynthesis protein CIII-like C-terminal" evidence="5">
    <location>
        <begin position="235"/>
        <end position="369"/>
    </location>
</feature>
<dbReference type="InterPro" id="IPR010610">
    <property type="entry name" value="EryCIII-like_C"/>
</dbReference>
<feature type="domain" description="Erythromycin biosynthesis protein CIII-like N-terminal" evidence="6">
    <location>
        <begin position="23"/>
        <end position="216"/>
    </location>
</feature>
<comment type="caution">
    <text evidence="7">The sequence shown here is derived from an EMBL/GenBank/DDBJ whole genome shotgun (WGS) entry which is preliminary data.</text>
</comment>
<sequence>MRIFVASAPLLGHVFPMIPLARALRDAGHEVLVATAGHGLAARRHDLPVEDIAPNLRFGRIAGRVLLGHPLIARAELAGEGGLRGLSRIFAAVNDEMADGAVALADRYEPDLVVHEPLAVFGALAAARRGAPAVVHENSLFDPAELTRSTAARLGKTFQRHGVPSLPASAGSMTISPTSVVGPRSGMPMRYEPVSVPGEIPDWLREPPRSCPRILVSRSTVDGPWESPMVAAVTAAPEVDAEFVLVRPDDSIIGRELADNVRTVDWIPINDVLPTCAGIVHHGGAGSIFGALAGGTPQLMTPGAGDRKHNAQLVARRGAGLAVSARDIVAAHLKKLVEDPALTAQAHEVRTEMAAMPAPEELVPRLEKLAA</sequence>
<evidence type="ECO:0000256" key="4">
    <source>
        <dbReference type="SAM" id="MobiDB-lite"/>
    </source>
</evidence>
<evidence type="ECO:0000256" key="1">
    <source>
        <dbReference type="ARBA" id="ARBA00006962"/>
    </source>
</evidence>
<dbReference type="GO" id="GO:0017000">
    <property type="term" value="P:antibiotic biosynthetic process"/>
    <property type="evidence" value="ECO:0007669"/>
    <property type="project" value="UniProtKB-ARBA"/>
</dbReference>
<dbReference type="EMBL" id="JADEYC010000021">
    <property type="protein sequence ID" value="MBE9375459.1"/>
    <property type="molecule type" value="Genomic_DNA"/>
</dbReference>
<keyword evidence="2" id="KW-0328">Glycosyltransferase</keyword>
<evidence type="ECO:0000256" key="2">
    <source>
        <dbReference type="ARBA" id="ARBA00022676"/>
    </source>
</evidence>
<organism evidence="7 8">
    <name type="scientific">Saccharopolyspora montiporae</name>
    <dbReference type="NCBI Taxonomy" id="2781240"/>
    <lineage>
        <taxon>Bacteria</taxon>
        <taxon>Bacillati</taxon>
        <taxon>Actinomycetota</taxon>
        <taxon>Actinomycetes</taxon>
        <taxon>Pseudonocardiales</taxon>
        <taxon>Pseudonocardiaceae</taxon>
        <taxon>Saccharopolyspora</taxon>
    </lineage>
</organism>
<reference evidence="7" key="1">
    <citation type="submission" date="2020-10" db="EMBL/GenBank/DDBJ databases">
        <title>Diversity and distribution of actinomycetes associated with coral in the coast of Hainan.</title>
        <authorList>
            <person name="Li F."/>
        </authorList>
    </citation>
    <scope>NUCLEOTIDE SEQUENCE</scope>
    <source>
        <strain evidence="7">HNM0983</strain>
    </source>
</reference>
<dbReference type="Pfam" id="PF06722">
    <property type="entry name" value="EryCIII-like_C"/>
    <property type="match status" value="1"/>
</dbReference>
<dbReference type="Proteomes" id="UP000598360">
    <property type="component" value="Unassembled WGS sequence"/>
</dbReference>
<keyword evidence="8" id="KW-1185">Reference proteome</keyword>
<dbReference type="Pfam" id="PF21036">
    <property type="entry name" value="EryCIII-like_N"/>
    <property type="match status" value="1"/>
</dbReference>
<dbReference type="GO" id="GO:0008194">
    <property type="term" value="F:UDP-glycosyltransferase activity"/>
    <property type="evidence" value="ECO:0007669"/>
    <property type="project" value="InterPro"/>
</dbReference>
<dbReference type="PANTHER" id="PTHR48050:SF13">
    <property type="entry name" value="STEROL 3-BETA-GLUCOSYLTRANSFERASE UGT80A2"/>
    <property type="match status" value="1"/>
</dbReference>
<dbReference type="Gene3D" id="3.40.50.2000">
    <property type="entry name" value="Glycogen Phosphorylase B"/>
    <property type="match status" value="2"/>
</dbReference>
<evidence type="ECO:0000259" key="5">
    <source>
        <dbReference type="Pfam" id="PF06722"/>
    </source>
</evidence>
<name>A0A929G0L5_9PSEU</name>
<feature type="region of interest" description="Disordered" evidence="4">
    <location>
        <begin position="165"/>
        <end position="186"/>
    </location>
</feature>
<dbReference type="GO" id="GO:0016758">
    <property type="term" value="F:hexosyltransferase activity"/>
    <property type="evidence" value="ECO:0007669"/>
    <property type="project" value="UniProtKB-ARBA"/>
</dbReference>
<dbReference type="InterPro" id="IPR050426">
    <property type="entry name" value="Glycosyltransferase_28"/>
</dbReference>
<evidence type="ECO:0000259" key="6">
    <source>
        <dbReference type="Pfam" id="PF21036"/>
    </source>
</evidence>
<dbReference type="PANTHER" id="PTHR48050">
    <property type="entry name" value="STEROL 3-BETA-GLUCOSYLTRANSFERASE"/>
    <property type="match status" value="1"/>
</dbReference>
<evidence type="ECO:0000256" key="3">
    <source>
        <dbReference type="ARBA" id="ARBA00022679"/>
    </source>
</evidence>
<proteinExistence type="inferred from homology"/>
<evidence type="ECO:0000313" key="7">
    <source>
        <dbReference type="EMBL" id="MBE9375459.1"/>
    </source>
</evidence>
<comment type="similarity">
    <text evidence="1">Belongs to the glycosyltransferase 28 family.</text>
</comment>
<keyword evidence="3" id="KW-0808">Transferase</keyword>
<gene>
    <name evidence="7" type="ORF">IQ251_13480</name>
</gene>
<dbReference type="InterPro" id="IPR002213">
    <property type="entry name" value="UDP_glucos_trans"/>
</dbReference>
<dbReference type="CDD" id="cd03784">
    <property type="entry name" value="GT1_Gtf-like"/>
    <property type="match status" value="1"/>
</dbReference>
<dbReference type="SUPFAM" id="SSF53756">
    <property type="entry name" value="UDP-Glycosyltransferase/glycogen phosphorylase"/>
    <property type="match status" value="1"/>
</dbReference>
<dbReference type="AlphaFoldDB" id="A0A929G0L5"/>